<dbReference type="RefSeq" id="WP_143916562.1">
    <property type="nucleotide sequence ID" value="NZ_CANLFO010000002.1"/>
</dbReference>
<protein>
    <submittedName>
        <fullName evidence="1">Uncharacterized protein</fullName>
    </submittedName>
</protein>
<name>A0A554VKM1_9FLAO</name>
<proteinExistence type="predicted"/>
<comment type="caution">
    <text evidence="1">The sequence shown here is derived from an EMBL/GenBank/DDBJ whole genome shotgun (WGS) entry which is preliminary data.</text>
</comment>
<gene>
    <name evidence="1" type="ORF">FOF46_11585</name>
</gene>
<keyword evidence="2" id="KW-1185">Reference proteome</keyword>
<reference evidence="1 2" key="1">
    <citation type="submission" date="2019-07" db="EMBL/GenBank/DDBJ databases">
        <title>The draft genome sequence of Aquimarina algiphila M91.</title>
        <authorList>
            <person name="Meng X."/>
        </authorList>
    </citation>
    <scope>NUCLEOTIDE SEQUENCE [LARGE SCALE GENOMIC DNA]</scope>
    <source>
        <strain evidence="1 2">M91</strain>
    </source>
</reference>
<dbReference type="Proteomes" id="UP000318833">
    <property type="component" value="Unassembled WGS sequence"/>
</dbReference>
<accession>A0A554VKM1</accession>
<dbReference type="AlphaFoldDB" id="A0A554VKM1"/>
<organism evidence="1 2">
    <name type="scientific">Aquimarina algiphila</name>
    <dbReference type="NCBI Taxonomy" id="2047982"/>
    <lineage>
        <taxon>Bacteria</taxon>
        <taxon>Pseudomonadati</taxon>
        <taxon>Bacteroidota</taxon>
        <taxon>Flavobacteriia</taxon>
        <taxon>Flavobacteriales</taxon>
        <taxon>Flavobacteriaceae</taxon>
        <taxon>Aquimarina</taxon>
    </lineage>
</organism>
<dbReference type="EMBL" id="VLNR01000021">
    <property type="protein sequence ID" value="TSE08592.1"/>
    <property type="molecule type" value="Genomic_DNA"/>
</dbReference>
<evidence type="ECO:0000313" key="2">
    <source>
        <dbReference type="Proteomes" id="UP000318833"/>
    </source>
</evidence>
<evidence type="ECO:0000313" key="1">
    <source>
        <dbReference type="EMBL" id="TSE08592.1"/>
    </source>
</evidence>
<dbReference type="OrthoDB" id="1165004at2"/>
<sequence>MKIDENLIVEYVREAMKKGYLKIVDHRKNILVIDDGVFKLNGWQQPKEKNALEYIFLEAFRLTRYIKFNTLEFERRGSKWSKKS</sequence>